<keyword evidence="2" id="KW-1185">Reference proteome</keyword>
<dbReference type="RefSeq" id="WP_337833484.1">
    <property type="nucleotide sequence ID" value="NZ_FOOX01000002.1"/>
</dbReference>
<organism evidence="1 2">
    <name type="scientific">Desulfotruncus arcticus DSM 17038</name>
    <dbReference type="NCBI Taxonomy" id="1121424"/>
    <lineage>
        <taxon>Bacteria</taxon>
        <taxon>Bacillati</taxon>
        <taxon>Bacillota</taxon>
        <taxon>Clostridia</taxon>
        <taxon>Eubacteriales</taxon>
        <taxon>Desulfallaceae</taxon>
        <taxon>Desulfotruncus</taxon>
    </lineage>
</organism>
<dbReference type="AlphaFoldDB" id="A0A1I2PJR1"/>
<name>A0A1I2PJR1_9FIRM</name>
<dbReference type="EMBL" id="FOOX01000002">
    <property type="protein sequence ID" value="SFG13876.1"/>
    <property type="molecule type" value="Genomic_DNA"/>
</dbReference>
<gene>
    <name evidence="1" type="ORF">SAMN05660649_00834</name>
</gene>
<reference evidence="2" key="1">
    <citation type="submission" date="2016-10" db="EMBL/GenBank/DDBJ databases">
        <authorList>
            <person name="Varghese N."/>
            <person name="Submissions S."/>
        </authorList>
    </citation>
    <scope>NUCLEOTIDE SEQUENCE [LARGE SCALE GENOMIC DNA]</scope>
    <source>
        <strain evidence="2">DSM 17038</strain>
    </source>
</reference>
<evidence type="ECO:0000313" key="2">
    <source>
        <dbReference type="Proteomes" id="UP000199337"/>
    </source>
</evidence>
<evidence type="ECO:0000313" key="1">
    <source>
        <dbReference type="EMBL" id="SFG13876.1"/>
    </source>
</evidence>
<dbReference type="Proteomes" id="UP000199337">
    <property type="component" value="Unassembled WGS sequence"/>
</dbReference>
<proteinExistence type="predicted"/>
<accession>A0A1I2PJR1</accession>
<protein>
    <submittedName>
        <fullName evidence="1">Uncharacterized protein</fullName>
    </submittedName>
</protein>
<sequence>MHGHDLKIGRSREDGWASGGFTFRKLLRKAEGKTMDKNNITCIQKAKFIFEFYEKRKWQPGEEPPLSRVVNAATVDPGAVRNLGTFLSGRLDRIARMMEILLAAHNRWGVSGKKDRVIMETDSFDFNDALKLLKENGFNDDEFVLKVEYERKWGLL</sequence>